<proteinExistence type="inferred from homology"/>
<dbReference type="PANTHER" id="PTHR33202">
    <property type="entry name" value="ZINC UPTAKE REGULATION PROTEIN"/>
    <property type="match status" value="1"/>
</dbReference>
<evidence type="ECO:0000256" key="1">
    <source>
        <dbReference type="ARBA" id="ARBA00007957"/>
    </source>
</evidence>
<dbReference type="EMBL" id="VXRG01000090">
    <property type="protein sequence ID" value="MXY93915.1"/>
    <property type="molecule type" value="Genomic_DNA"/>
</dbReference>
<dbReference type="GO" id="GO:0003700">
    <property type="term" value="F:DNA-binding transcription factor activity"/>
    <property type="evidence" value="ECO:0007669"/>
    <property type="project" value="InterPro"/>
</dbReference>
<evidence type="ECO:0000256" key="2">
    <source>
        <dbReference type="ARBA" id="ARBA00022491"/>
    </source>
</evidence>
<keyword evidence="5" id="KW-0238">DNA-binding</keyword>
<dbReference type="GO" id="GO:1900376">
    <property type="term" value="P:regulation of secondary metabolite biosynthetic process"/>
    <property type="evidence" value="ECO:0007669"/>
    <property type="project" value="TreeGrafter"/>
</dbReference>
<evidence type="ECO:0000256" key="5">
    <source>
        <dbReference type="ARBA" id="ARBA00023125"/>
    </source>
</evidence>
<keyword evidence="4" id="KW-0805">Transcription regulation</keyword>
<keyword evidence="6" id="KW-0804">Transcription</keyword>
<dbReference type="Pfam" id="PF01475">
    <property type="entry name" value="FUR"/>
    <property type="match status" value="1"/>
</dbReference>
<dbReference type="GO" id="GO:0008270">
    <property type="term" value="F:zinc ion binding"/>
    <property type="evidence" value="ECO:0007669"/>
    <property type="project" value="TreeGrafter"/>
</dbReference>
<dbReference type="Gene3D" id="3.30.1490.190">
    <property type="match status" value="1"/>
</dbReference>
<dbReference type="AlphaFoldDB" id="A0A6B0YUW7"/>
<evidence type="ECO:0000256" key="7">
    <source>
        <dbReference type="PIRSR" id="PIRSR602481-1"/>
    </source>
</evidence>
<comment type="cofactor">
    <cofactor evidence="7">
        <name>Zn(2+)</name>
        <dbReference type="ChEBI" id="CHEBI:29105"/>
    </cofactor>
    <text evidence="7">Binds 1 zinc ion per subunit.</text>
</comment>
<feature type="binding site" evidence="7">
    <location>
        <position position="95"/>
    </location>
    <ligand>
        <name>Zn(2+)</name>
        <dbReference type="ChEBI" id="CHEBI:29105"/>
    </ligand>
</feature>
<dbReference type="CDD" id="cd07153">
    <property type="entry name" value="Fur_like"/>
    <property type="match status" value="1"/>
</dbReference>
<evidence type="ECO:0000256" key="3">
    <source>
        <dbReference type="ARBA" id="ARBA00022833"/>
    </source>
</evidence>
<reference evidence="8" key="1">
    <citation type="submission" date="2019-09" db="EMBL/GenBank/DDBJ databases">
        <title>Characterisation of the sponge microbiome using genome-centric metagenomics.</title>
        <authorList>
            <person name="Engelberts J.P."/>
            <person name="Robbins S.J."/>
            <person name="De Goeij J.M."/>
            <person name="Aranda M."/>
            <person name="Bell S.C."/>
            <person name="Webster N.S."/>
        </authorList>
    </citation>
    <scope>NUCLEOTIDE SEQUENCE</scope>
    <source>
        <strain evidence="8">SB0664_bin_27</strain>
    </source>
</reference>
<evidence type="ECO:0000313" key="8">
    <source>
        <dbReference type="EMBL" id="MXY93915.1"/>
    </source>
</evidence>
<feature type="binding site" evidence="7">
    <location>
        <position position="136"/>
    </location>
    <ligand>
        <name>Zn(2+)</name>
        <dbReference type="ChEBI" id="CHEBI:29105"/>
    </ligand>
</feature>
<organism evidence="8">
    <name type="scientific">Caldilineaceae bacterium SB0664_bin_27</name>
    <dbReference type="NCBI Taxonomy" id="2605260"/>
    <lineage>
        <taxon>Bacteria</taxon>
        <taxon>Bacillati</taxon>
        <taxon>Chloroflexota</taxon>
        <taxon>Caldilineae</taxon>
        <taxon>Caldilineales</taxon>
        <taxon>Caldilineaceae</taxon>
    </lineage>
</organism>
<protein>
    <submittedName>
        <fullName evidence="8">Transcriptional repressor</fullName>
    </submittedName>
</protein>
<evidence type="ECO:0000256" key="4">
    <source>
        <dbReference type="ARBA" id="ARBA00023015"/>
    </source>
</evidence>
<dbReference type="InterPro" id="IPR036390">
    <property type="entry name" value="WH_DNA-bd_sf"/>
</dbReference>
<dbReference type="InterPro" id="IPR036388">
    <property type="entry name" value="WH-like_DNA-bd_sf"/>
</dbReference>
<dbReference type="GO" id="GO:0000976">
    <property type="term" value="F:transcription cis-regulatory region binding"/>
    <property type="evidence" value="ECO:0007669"/>
    <property type="project" value="TreeGrafter"/>
</dbReference>
<dbReference type="InterPro" id="IPR043135">
    <property type="entry name" value="Fur_C"/>
</dbReference>
<keyword evidence="2" id="KW-0678">Repressor</keyword>
<dbReference type="SUPFAM" id="SSF46785">
    <property type="entry name" value="Winged helix' DNA-binding domain"/>
    <property type="match status" value="1"/>
</dbReference>
<feature type="binding site" evidence="7">
    <location>
        <position position="92"/>
    </location>
    <ligand>
        <name>Zn(2+)</name>
        <dbReference type="ChEBI" id="CHEBI:29105"/>
    </ligand>
</feature>
<accession>A0A6B0YUW7</accession>
<sequence>MTARFINTLRRAGLRVTNQRVAVCEFLASTKIHPTTSQVFEAVREKHPEISQATVYNTLNTLRDLGAIVEISAGTEHTHYETDPDPHVNLVCLRCHQISDLQDTLAPDVLMDNIFHDTGFRATTVQVQVTGFCPACQKAKRQEIGEKLRARAGRTSGKAAWARGSAADSGGEL</sequence>
<comment type="caution">
    <text evidence="8">The sequence shown here is derived from an EMBL/GenBank/DDBJ whole genome shotgun (WGS) entry which is preliminary data.</text>
</comment>
<keyword evidence="7" id="KW-0479">Metal-binding</keyword>
<dbReference type="GO" id="GO:0045892">
    <property type="term" value="P:negative regulation of DNA-templated transcription"/>
    <property type="evidence" value="ECO:0007669"/>
    <property type="project" value="TreeGrafter"/>
</dbReference>
<keyword evidence="3 7" id="KW-0862">Zinc</keyword>
<dbReference type="Gene3D" id="1.10.10.10">
    <property type="entry name" value="Winged helix-like DNA-binding domain superfamily/Winged helix DNA-binding domain"/>
    <property type="match status" value="1"/>
</dbReference>
<name>A0A6B0YUW7_9CHLR</name>
<feature type="binding site" evidence="7">
    <location>
        <position position="133"/>
    </location>
    <ligand>
        <name>Zn(2+)</name>
        <dbReference type="ChEBI" id="CHEBI:29105"/>
    </ligand>
</feature>
<evidence type="ECO:0000256" key="6">
    <source>
        <dbReference type="ARBA" id="ARBA00023163"/>
    </source>
</evidence>
<comment type="similarity">
    <text evidence="1">Belongs to the Fur family.</text>
</comment>
<dbReference type="PANTHER" id="PTHR33202:SF7">
    <property type="entry name" value="FERRIC UPTAKE REGULATION PROTEIN"/>
    <property type="match status" value="1"/>
</dbReference>
<dbReference type="InterPro" id="IPR002481">
    <property type="entry name" value="FUR"/>
</dbReference>
<gene>
    <name evidence="8" type="ORF">F4Y42_10775</name>
</gene>